<sequence length="186" mass="21408">NNIYIFSIWHFGLSSAPAEFQRSMEGCLRDDICQPYLDDNLVHSSNFEQHVKHVQTVLQRYQQHGVKLTARKCELFKRKVRFLGRMVSEEGYTMDPAKIAPVQALKEKRPVTIGELRKVLGFLSYYRPYIRDFSHVTRPLYDLLSAPTEAAGKKPVPAVKGGSRQKKRESKLRDQGQLPSCTPITW</sequence>
<dbReference type="Ensembl" id="ENSLACT00000016685.1">
    <property type="protein sequence ID" value="ENSLACP00000016571.1"/>
    <property type="gene ID" value="ENSLACG00000014604.1"/>
</dbReference>
<feature type="domain" description="Reverse transcriptase" evidence="4">
    <location>
        <begin position="1"/>
        <end position="87"/>
    </location>
</feature>
<evidence type="ECO:0000313" key="5">
    <source>
        <dbReference type="Ensembl" id="ENSLACP00000016571.1"/>
    </source>
</evidence>
<feature type="region of interest" description="Disordered" evidence="3">
    <location>
        <begin position="152"/>
        <end position="186"/>
    </location>
</feature>
<dbReference type="Proteomes" id="UP000008672">
    <property type="component" value="Unassembled WGS sequence"/>
</dbReference>
<evidence type="ECO:0000256" key="2">
    <source>
        <dbReference type="ARBA" id="ARBA00012180"/>
    </source>
</evidence>
<accession>H3B3V0</accession>
<dbReference type="eggNOG" id="KOG0017">
    <property type="taxonomic scope" value="Eukaryota"/>
</dbReference>
<dbReference type="InterPro" id="IPR051320">
    <property type="entry name" value="Viral_Replic_Matur_Polypro"/>
</dbReference>
<dbReference type="AlphaFoldDB" id="H3B3V0"/>
<dbReference type="InterPro" id="IPR000477">
    <property type="entry name" value="RT_dom"/>
</dbReference>
<dbReference type="Pfam" id="PF00078">
    <property type="entry name" value="RVT_1"/>
    <property type="match status" value="1"/>
</dbReference>
<keyword evidence="6" id="KW-1185">Reference proteome</keyword>
<dbReference type="FunFam" id="3.30.70.270:FF:000003">
    <property type="entry name" value="Transposon Ty3-G Gag-Pol polyprotein"/>
    <property type="match status" value="1"/>
</dbReference>
<dbReference type="EMBL" id="AFYH01075214">
    <property type="status" value="NOT_ANNOTATED_CDS"/>
    <property type="molecule type" value="Genomic_DNA"/>
</dbReference>
<feature type="compositionally biased region" description="Polar residues" evidence="3">
    <location>
        <begin position="177"/>
        <end position="186"/>
    </location>
</feature>
<organism evidence="5 6">
    <name type="scientific">Latimeria chalumnae</name>
    <name type="common">Coelacanth</name>
    <dbReference type="NCBI Taxonomy" id="7897"/>
    <lineage>
        <taxon>Eukaryota</taxon>
        <taxon>Metazoa</taxon>
        <taxon>Chordata</taxon>
        <taxon>Craniata</taxon>
        <taxon>Vertebrata</taxon>
        <taxon>Euteleostomi</taxon>
        <taxon>Coelacanthiformes</taxon>
        <taxon>Coelacanthidae</taxon>
        <taxon>Latimeria</taxon>
    </lineage>
</organism>
<dbReference type="InterPro" id="IPR043502">
    <property type="entry name" value="DNA/RNA_pol_sf"/>
</dbReference>
<evidence type="ECO:0000256" key="3">
    <source>
        <dbReference type="SAM" id="MobiDB-lite"/>
    </source>
</evidence>
<dbReference type="EC" id="3.1.26.4" evidence="2"/>
<evidence type="ECO:0000259" key="4">
    <source>
        <dbReference type="PROSITE" id="PS50878"/>
    </source>
</evidence>
<evidence type="ECO:0000256" key="1">
    <source>
        <dbReference type="ARBA" id="ARBA00010879"/>
    </source>
</evidence>
<reference evidence="5" key="2">
    <citation type="submission" date="2025-08" db="UniProtKB">
        <authorList>
            <consortium name="Ensembl"/>
        </authorList>
    </citation>
    <scope>IDENTIFICATION</scope>
</reference>
<evidence type="ECO:0000313" key="6">
    <source>
        <dbReference type="Proteomes" id="UP000008672"/>
    </source>
</evidence>
<dbReference type="PANTHER" id="PTHR33064:SF37">
    <property type="entry name" value="RIBONUCLEASE H"/>
    <property type="match status" value="1"/>
</dbReference>
<name>H3B3V0_LATCH</name>
<dbReference type="EMBL" id="AFYH01075213">
    <property type="status" value="NOT_ANNOTATED_CDS"/>
    <property type="molecule type" value="Genomic_DNA"/>
</dbReference>
<dbReference type="OMA" id="CMHYIND"/>
<dbReference type="CDD" id="cd01647">
    <property type="entry name" value="RT_LTR"/>
    <property type="match status" value="1"/>
</dbReference>
<comment type="similarity">
    <text evidence="1">Belongs to the beta type-B retroviral polymerase family. HERV class-II K(HML-2) pol subfamily.</text>
</comment>
<dbReference type="GO" id="GO:0004523">
    <property type="term" value="F:RNA-DNA hybrid ribonuclease activity"/>
    <property type="evidence" value="ECO:0007669"/>
    <property type="project" value="UniProtKB-EC"/>
</dbReference>
<dbReference type="InterPro" id="IPR043128">
    <property type="entry name" value="Rev_trsase/Diguanyl_cyclase"/>
</dbReference>
<dbReference type="HOGENOM" id="CLU_000384_33_7_1"/>
<dbReference type="InParanoid" id="H3B3V0"/>
<protein>
    <recommendedName>
        <fullName evidence="2">ribonuclease H</fullName>
        <ecNumber evidence="2">3.1.26.4</ecNumber>
    </recommendedName>
</protein>
<dbReference type="PANTHER" id="PTHR33064">
    <property type="entry name" value="POL PROTEIN"/>
    <property type="match status" value="1"/>
</dbReference>
<dbReference type="Gene3D" id="3.30.70.270">
    <property type="match status" value="2"/>
</dbReference>
<dbReference type="GeneTree" id="ENSGT01100000263500"/>
<reference evidence="6" key="1">
    <citation type="submission" date="2011-08" db="EMBL/GenBank/DDBJ databases">
        <title>The draft genome of Latimeria chalumnae.</title>
        <authorList>
            <person name="Di Palma F."/>
            <person name="Alfoldi J."/>
            <person name="Johnson J."/>
            <person name="Berlin A."/>
            <person name="Gnerre S."/>
            <person name="Jaffe D."/>
            <person name="MacCallum I."/>
            <person name="Young S."/>
            <person name="Walker B.J."/>
            <person name="Lander E."/>
            <person name="Lindblad-Toh K."/>
        </authorList>
    </citation>
    <scope>NUCLEOTIDE SEQUENCE [LARGE SCALE GENOMIC DNA]</scope>
    <source>
        <strain evidence="6">Wild caught</strain>
    </source>
</reference>
<dbReference type="SUPFAM" id="SSF56672">
    <property type="entry name" value="DNA/RNA polymerases"/>
    <property type="match status" value="1"/>
</dbReference>
<dbReference type="STRING" id="7897.ENSLACP00000016571"/>
<dbReference type="PROSITE" id="PS50878">
    <property type="entry name" value="RT_POL"/>
    <property type="match status" value="1"/>
</dbReference>
<reference evidence="5" key="3">
    <citation type="submission" date="2025-09" db="UniProtKB">
        <authorList>
            <consortium name="Ensembl"/>
        </authorList>
    </citation>
    <scope>IDENTIFICATION</scope>
</reference>
<proteinExistence type="inferred from homology"/>